<protein>
    <submittedName>
        <fullName evidence="1">Uncharacterized protein</fullName>
    </submittedName>
</protein>
<proteinExistence type="predicted"/>
<keyword evidence="2" id="KW-1185">Reference proteome</keyword>
<reference evidence="1" key="1">
    <citation type="submission" date="2023-04" db="EMBL/GenBank/DDBJ databases">
        <title>Draft Genome sequencing of Naganishia species isolated from polar environments using Oxford Nanopore Technology.</title>
        <authorList>
            <person name="Leo P."/>
            <person name="Venkateswaran K."/>
        </authorList>
    </citation>
    <scope>NUCLEOTIDE SEQUENCE</scope>
    <source>
        <strain evidence="1">MNA-CCFEE 5262</strain>
    </source>
</reference>
<sequence length="860" mass="95672">MNNFLPLPAKLAEPLPDLGDKIRQYIQHHFNDAHPDSFKHDIAELTKLRKSFIEGSQGPEIGLEFTYHLPYPAPYTFNSDPTISLSSLTYERAAVLYNLASIYASLRAAENRAEIEGIKRALAYMQNAAGVFSYIRTELLPTLEREQSSVSMATAKPTSMGQDMTPSFLGALEKFCLAEAQECFWQRAVLEKYKNGLIAKLAIQVSGFYEAALTTAAEGPTPTAHYFPASWTSHVTVKRYHFEAAAQYRLSMDDLEKGRYGEEIARLQLAETMAKKALDAVKPGLGGAVTSDLKSLQGILASSLKRAVRDNDLVYVQPIPPATQLPRISPVAMVKPVVPPPVENSLNWLMSEGGGALFSGLVPYGVHLALSIYDDKKDTLVRTELHAKREELDALAATTLQSLGLPGSITALERPTSLPPALLQKAEEIQMQGGVAKVQALLQEVSRVARANNDTLEEVFDILDQEATEEEMLHERHADIAHFRPPSHEANQQLVEQAEKYRQTLIQAKKSDGDVLTKWQEWVNLIGVLAGGEAALERYIPSSGRGNPESDLTPTTRSLRSFLEDLDDARNDRAKLVAEGQRIAQQDDIRSAVVQEAARLAHGGSGDVQTEWFEGIFEKELEKYHTLVEEMQAQEQKQNRILAKIEVKNKLFLQEKQEDTRVKHREKKLQEMETAYWKWREIVGNCEEGIRFYNGFAELLAKFKETVQGWVYGRRSELSSIMAQLQARSEAEARAQRSPSLSAEPEPEPAMQEHERYQEQTQTYHFQPAPTLPSAPTFTLPAPNSSAWQSAEDFLPPPPTHRPSQHAPAREPPTQAMAHVSLDSPSASSPRRSTRSVRPSDEGVNPFQAGASRRKGGGVV</sequence>
<evidence type="ECO:0000313" key="1">
    <source>
        <dbReference type="EMBL" id="KAJ9095781.1"/>
    </source>
</evidence>
<name>A0ACC2V9M8_9TREE</name>
<accession>A0ACC2V9M8</accession>
<dbReference type="EMBL" id="JASBWS010000120">
    <property type="protein sequence ID" value="KAJ9095781.1"/>
    <property type="molecule type" value="Genomic_DNA"/>
</dbReference>
<gene>
    <name evidence="1" type="ORF">QFC20_006576</name>
</gene>
<evidence type="ECO:0000313" key="2">
    <source>
        <dbReference type="Proteomes" id="UP001230649"/>
    </source>
</evidence>
<comment type="caution">
    <text evidence="1">The sequence shown here is derived from an EMBL/GenBank/DDBJ whole genome shotgun (WGS) entry which is preliminary data.</text>
</comment>
<organism evidence="1 2">
    <name type="scientific">Naganishia adeliensis</name>
    <dbReference type="NCBI Taxonomy" id="92952"/>
    <lineage>
        <taxon>Eukaryota</taxon>
        <taxon>Fungi</taxon>
        <taxon>Dikarya</taxon>
        <taxon>Basidiomycota</taxon>
        <taxon>Agaricomycotina</taxon>
        <taxon>Tremellomycetes</taxon>
        <taxon>Filobasidiales</taxon>
        <taxon>Filobasidiaceae</taxon>
        <taxon>Naganishia</taxon>
    </lineage>
</organism>
<dbReference type="Proteomes" id="UP001230649">
    <property type="component" value="Unassembled WGS sequence"/>
</dbReference>